<evidence type="ECO:0000256" key="1">
    <source>
        <dbReference type="SAM" id="MobiDB-lite"/>
    </source>
</evidence>
<comment type="caution">
    <text evidence="2">The sequence shown here is derived from an EMBL/GenBank/DDBJ whole genome shotgun (WGS) entry which is preliminary data.</text>
</comment>
<feature type="region of interest" description="Disordered" evidence="1">
    <location>
        <begin position="1"/>
        <end position="40"/>
    </location>
</feature>
<dbReference type="RefSeq" id="WP_066623736.1">
    <property type="nucleotide sequence ID" value="NZ_JBHSYQ010000003.1"/>
</dbReference>
<protein>
    <recommendedName>
        <fullName evidence="4">YtxH domain-containing protein</fullName>
    </recommendedName>
</protein>
<dbReference type="EMBL" id="JBHSYQ010000003">
    <property type="protein sequence ID" value="MFC6996756.1"/>
    <property type="molecule type" value="Genomic_DNA"/>
</dbReference>
<accession>A0ABW2DG55</accession>
<feature type="compositionally biased region" description="Polar residues" evidence="1">
    <location>
        <begin position="1"/>
        <end position="28"/>
    </location>
</feature>
<evidence type="ECO:0000313" key="3">
    <source>
        <dbReference type="Proteomes" id="UP001596405"/>
    </source>
</evidence>
<gene>
    <name evidence="2" type="ORF">ACFQHR_03930</name>
</gene>
<name>A0ABW2DG55_9BACT</name>
<evidence type="ECO:0008006" key="4">
    <source>
        <dbReference type="Google" id="ProtNLM"/>
    </source>
</evidence>
<evidence type="ECO:0000313" key="2">
    <source>
        <dbReference type="EMBL" id="MFC6996756.1"/>
    </source>
</evidence>
<organism evidence="2 3">
    <name type="scientific">Rufibacter roseus</name>
    <dbReference type="NCBI Taxonomy" id="1567108"/>
    <lineage>
        <taxon>Bacteria</taxon>
        <taxon>Pseudomonadati</taxon>
        <taxon>Bacteroidota</taxon>
        <taxon>Cytophagia</taxon>
        <taxon>Cytophagales</taxon>
        <taxon>Hymenobacteraceae</taxon>
        <taxon>Rufibacter</taxon>
    </lineage>
</organism>
<dbReference type="Proteomes" id="UP001596405">
    <property type="component" value="Unassembled WGS sequence"/>
</dbReference>
<reference evidence="3" key="1">
    <citation type="journal article" date="2019" name="Int. J. Syst. Evol. Microbiol.">
        <title>The Global Catalogue of Microorganisms (GCM) 10K type strain sequencing project: providing services to taxonomists for standard genome sequencing and annotation.</title>
        <authorList>
            <consortium name="The Broad Institute Genomics Platform"/>
            <consortium name="The Broad Institute Genome Sequencing Center for Infectious Disease"/>
            <person name="Wu L."/>
            <person name="Ma J."/>
        </authorList>
    </citation>
    <scope>NUCLEOTIDE SEQUENCE [LARGE SCALE GENOMIC DNA]</scope>
    <source>
        <strain evidence="3">CGMCC 4.7393</strain>
    </source>
</reference>
<proteinExistence type="predicted"/>
<keyword evidence="3" id="KW-1185">Reference proteome</keyword>
<sequence length="120" mass="12513">MENRTNQSAQATSYDQDSAKDQMTPNSNGQGGMMDSITGKLSNIQVPDAVKNMQLPQGVKDLGTTVSRSIGSLTTTQKVIGGAALALGATYWAATSKGWMGMGKAAKARTTTTGTKIKRA</sequence>